<reference evidence="3" key="2">
    <citation type="submission" date="2025-08" db="UniProtKB">
        <authorList>
            <consortium name="Ensembl"/>
        </authorList>
    </citation>
    <scope>IDENTIFICATION</scope>
</reference>
<dbReference type="Ensembl" id="ENSCSAVT00000018096.1">
    <property type="protein sequence ID" value="ENSCSAVP00000017902.1"/>
    <property type="gene ID" value="ENSCSAVG00000010531.1"/>
</dbReference>
<sequence>MGESNDPNSCGTVDPASGVSHQRIPSLRSPQWVTETRDVEALAKYVEACEKVVEMQIKIEEYKRKSEIVLQEMQDEVWRASSNPNEQPNSLTAAASALGLVSNKSPGDSSDEESESRFASLSVSTGKAKKGMQREVPSNAPRSTYKDGLSTVESTLELEKSRTELEANLYLSLRL</sequence>
<feature type="region of interest" description="Disordered" evidence="2">
    <location>
        <begin position="97"/>
        <end position="149"/>
    </location>
</feature>
<feature type="compositionally biased region" description="Polar residues" evidence="2">
    <location>
        <begin position="1"/>
        <end position="11"/>
    </location>
</feature>
<dbReference type="InParanoid" id="H2ZJY6"/>
<organism evidence="3 4">
    <name type="scientific">Ciona savignyi</name>
    <name type="common">Pacific transparent sea squirt</name>
    <dbReference type="NCBI Taxonomy" id="51511"/>
    <lineage>
        <taxon>Eukaryota</taxon>
        <taxon>Metazoa</taxon>
        <taxon>Chordata</taxon>
        <taxon>Tunicata</taxon>
        <taxon>Ascidiacea</taxon>
        <taxon>Phlebobranchia</taxon>
        <taxon>Cionidae</taxon>
        <taxon>Ciona</taxon>
    </lineage>
</organism>
<evidence type="ECO:0000256" key="2">
    <source>
        <dbReference type="SAM" id="MobiDB-lite"/>
    </source>
</evidence>
<protein>
    <submittedName>
        <fullName evidence="3">Uncharacterized protein</fullName>
    </submittedName>
</protein>
<proteinExistence type="predicted"/>
<dbReference type="Proteomes" id="UP000007875">
    <property type="component" value="Unassembled WGS sequence"/>
</dbReference>
<evidence type="ECO:0000313" key="3">
    <source>
        <dbReference type="Ensembl" id="ENSCSAVP00000017902.1"/>
    </source>
</evidence>
<evidence type="ECO:0000313" key="4">
    <source>
        <dbReference type="Proteomes" id="UP000007875"/>
    </source>
</evidence>
<dbReference type="AlphaFoldDB" id="H2ZJY6"/>
<feature type="region of interest" description="Disordered" evidence="2">
    <location>
        <begin position="1"/>
        <end position="32"/>
    </location>
</feature>
<dbReference type="GeneTree" id="ENSGT00530000068219"/>
<feature type="coiled-coil region" evidence="1">
    <location>
        <begin position="45"/>
        <end position="72"/>
    </location>
</feature>
<reference evidence="4" key="1">
    <citation type="submission" date="2003-08" db="EMBL/GenBank/DDBJ databases">
        <authorList>
            <person name="Birren B."/>
            <person name="Nusbaum C."/>
            <person name="Abebe A."/>
            <person name="Abouelleil A."/>
            <person name="Adekoya E."/>
            <person name="Ait-zahra M."/>
            <person name="Allen N."/>
            <person name="Allen T."/>
            <person name="An P."/>
            <person name="Anderson M."/>
            <person name="Anderson S."/>
            <person name="Arachchi H."/>
            <person name="Armbruster J."/>
            <person name="Bachantsang P."/>
            <person name="Baldwin J."/>
            <person name="Barry A."/>
            <person name="Bayul T."/>
            <person name="Blitshsteyn B."/>
            <person name="Bloom T."/>
            <person name="Blye J."/>
            <person name="Boguslavskiy L."/>
            <person name="Borowsky M."/>
            <person name="Boukhgalter B."/>
            <person name="Brunache A."/>
            <person name="Butler J."/>
            <person name="Calixte N."/>
            <person name="Calvo S."/>
            <person name="Camarata J."/>
            <person name="Campo K."/>
            <person name="Chang J."/>
            <person name="Cheshatsang Y."/>
            <person name="Citroen M."/>
            <person name="Collymore A."/>
            <person name="Considine T."/>
            <person name="Cook A."/>
            <person name="Cooke P."/>
            <person name="Corum B."/>
            <person name="Cuomo C."/>
            <person name="David R."/>
            <person name="Dawoe T."/>
            <person name="Degray S."/>
            <person name="Dodge S."/>
            <person name="Dooley K."/>
            <person name="Dorje P."/>
            <person name="Dorjee K."/>
            <person name="Dorris L."/>
            <person name="Duffey N."/>
            <person name="Dupes A."/>
            <person name="Elkins T."/>
            <person name="Engels R."/>
            <person name="Erickson J."/>
            <person name="Farina A."/>
            <person name="Faro S."/>
            <person name="Ferreira P."/>
            <person name="Fischer H."/>
            <person name="Fitzgerald M."/>
            <person name="Foley K."/>
            <person name="Gage D."/>
            <person name="Galagan J."/>
            <person name="Gearin G."/>
            <person name="Gnerre S."/>
            <person name="Gnirke A."/>
            <person name="Goyette A."/>
            <person name="Graham J."/>
            <person name="Grandbois E."/>
            <person name="Gyaltsen K."/>
            <person name="Hafez N."/>
            <person name="Hagopian D."/>
            <person name="Hagos B."/>
            <person name="Hall J."/>
            <person name="Hatcher B."/>
            <person name="Heller A."/>
            <person name="Higgins H."/>
            <person name="Honan T."/>
            <person name="Horn A."/>
            <person name="Houde N."/>
            <person name="Hughes L."/>
            <person name="Hulme W."/>
            <person name="Husby E."/>
            <person name="Iliev I."/>
            <person name="Jaffe D."/>
            <person name="Jones C."/>
            <person name="Kamal M."/>
            <person name="Kamat A."/>
            <person name="Kamvysselis M."/>
            <person name="Karlsson E."/>
            <person name="Kells C."/>
            <person name="Kieu A."/>
            <person name="Kisner P."/>
            <person name="Kodira C."/>
            <person name="Kulbokas E."/>
            <person name="Labutti K."/>
            <person name="Lama D."/>
            <person name="Landers T."/>
            <person name="Leger J."/>
            <person name="Levine S."/>
            <person name="Lewis D."/>
            <person name="Lewis T."/>
            <person name="Lindblad-toh K."/>
            <person name="Liu X."/>
            <person name="Lokyitsang T."/>
            <person name="Lokyitsang Y."/>
            <person name="Lucien O."/>
            <person name="Lui A."/>
            <person name="Ma L.J."/>
            <person name="Mabbitt R."/>
            <person name="Macdonald J."/>
            <person name="Maclean C."/>
            <person name="Major J."/>
            <person name="Manning J."/>
            <person name="Marabella R."/>
            <person name="Maru K."/>
            <person name="Matthews C."/>
            <person name="Mauceli E."/>
            <person name="Mccarthy M."/>
            <person name="Mcdonough S."/>
            <person name="Mcghee T."/>
            <person name="Meldrim J."/>
            <person name="Meneus L."/>
            <person name="Mesirov J."/>
            <person name="Mihalev A."/>
            <person name="Mihova T."/>
            <person name="Mikkelsen T."/>
            <person name="Mlenga V."/>
            <person name="Moru K."/>
            <person name="Mozes J."/>
            <person name="Mulrain L."/>
            <person name="Munson G."/>
            <person name="Naylor J."/>
            <person name="Newes C."/>
            <person name="Nguyen C."/>
            <person name="Nguyen N."/>
            <person name="Nguyen T."/>
            <person name="Nicol R."/>
            <person name="Nielsen C."/>
            <person name="Nizzari M."/>
            <person name="Norbu C."/>
            <person name="Norbu N."/>
            <person name="O'donnell P."/>
            <person name="Okoawo O."/>
            <person name="O'leary S."/>
            <person name="Omotosho B."/>
            <person name="O'neill K."/>
            <person name="Osman S."/>
            <person name="Parker S."/>
            <person name="Perrin D."/>
            <person name="Phunkhang P."/>
            <person name="Piqani B."/>
            <person name="Purcell S."/>
            <person name="Rachupka T."/>
            <person name="Ramasamy U."/>
            <person name="Rameau R."/>
            <person name="Ray V."/>
            <person name="Raymond C."/>
            <person name="Retta R."/>
            <person name="Richardson S."/>
            <person name="Rise C."/>
            <person name="Rodriguez J."/>
            <person name="Rogers J."/>
            <person name="Rogov P."/>
            <person name="Rutman M."/>
            <person name="Schupbach R."/>
            <person name="Seaman C."/>
            <person name="Settipalli S."/>
            <person name="Sharpe T."/>
            <person name="Sheridan J."/>
            <person name="Sherpa N."/>
            <person name="Shi J."/>
            <person name="Smirnov S."/>
            <person name="Smith C."/>
            <person name="Sougnez C."/>
            <person name="Spencer B."/>
            <person name="Stalker J."/>
            <person name="Stange-thomann N."/>
            <person name="Stavropoulos S."/>
            <person name="Stetson K."/>
            <person name="Stone C."/>
            <person name="Stone S."/>
            <person name="Stubbs M."/>
            <person name="Talamas J."/>
            <person name="Tchuinga P."/>
            <person name="Tenzing P."/>
            <person name="Tesfaye S."/>
            <person name="Theodore J."/>
            <person name="Thoulutsang Y."/>
            <person name="Topham K."/>
            <person name="Towey S."/>
            <person name="Tsamla T."/>
            <person name="Tsomo N."/>
            <person name="Vallee D."/>
            <person name="Vassiliev H."/>
            <person name="Venkataraman V."/>
            <person name="Vinson J."/>
            <person name="Vo A."/>
            <person name="Wade C."/>
            <person name="Wang S."/>
            <person name="Wangchuk T."/>
            <person name="Wangdi T."/>
            <person name="Whittaker C."/>
            <person name="Wilkinson J."/>
            <person name="Wu Y."/>
            <person name="Wyman D."/>
            <person name="Yadav S."/>
            <person name="Yang S."/>
            <person name="Yang X."/>
            <person name="Yeager S."/>
            <person name="Yee E."/>
            <person name="Young G."/>
            <person name="Zainoun J."/>
            <person name="Zembeck L."/>
            <person name="Zimmer A."/>
            <person name="Zody M."/>
            <person name="Lander E."/>
        </authorList>
    </citation>
    <scope>NUCLEOTIDE SEQUENCE [LARGE SCALE GENOMIC DNA]</scope>
</reference>
<name>H2ZJY6_CIOSA</name>
<reference evidence="3" key="3">
    <citation type="submission" date="2025-09" db="UniProtKB">
        <authorList>
            <consortium name="Ensembl"/>
        </authorList>
    </citation>
    <scope>IDENTIFICATION</scope>
</reference>
<evidence type="ECO:0000256" key="1">
    <source>
        <dbReference type="SAM" id="Coils"/>
    </source>
</evidence>
<accession>H2ZJY6</accession>
<keyword evidence="1" id="KW-0175">Coiled coil</keyword>
<keyword evidence="4" id="KW-1185">Reference proteome</keyword>
<dbReference type="HOGENOM" id="CLU_1535920_0_0_1"/>